<dbReference type="STRING" id="545694.TREPR_1764"/>
<evidence type="ECO:0000256" key="3">
    <source>
        <dbReference type="ARBA" id="ARBA00022692"/>
    </source>
</evidence>
<organism evidence="7 8">
    <name type="scientific">Treponema primitia (strain ATCC BAA-887 / DSM 12427 / ZAS-2)</name>
    <dbReference type="NCBI Taxonomy" id="545694"/>
    <lineage>
        <taxon>Bacteria</taxon>
        <taxon>Pseudomonadati</taxon>
        <taxon>Spirochaetota</taxon>
        <taxon>Spirochaetia</taxon>
        <taxon>Spirochaetales</taxon>
        <taxon>Treponemataceae</taxon>
        <taxon>Treponema</taxon>
    </lineage>
</organism>
<protein>
    <submittedName>
        <fullName evidence="7">Putative permease, YjgP/YjgQ family</fullName>
    </submittedName>
</protein>
<feature type="transmembrane region" description="Helical" evidence="6">
    <location>
        <begin position="327"/>
        <end position="349"/>
    </location>
</feature>
<keyword evidence="4 6" id="KW-1133">Transmembrane helix</keyword>
<evidence type="ECO:0000256" key="1">
    <source>
        <dbReference type="ARBA" id="ARBA00004651"/>
    </source>
</evidence>
<dbReference type="HOGENOM" id="CLU_028799_3_2_12"/>
<reference evidence="7 8" key="2">
    <citation type="journal article" date="2011" name="ISME J.">
        <title>RNA-seq reveals cooperative metabolic interactions between two termite-gut spirochete species in co-culture.</title>
        <authorList>
            <person name="Rosenthal A.Z."/>
            <person name="Matson E.G."/>
            <person name="Eldar A."/>
            <person name="Leadbetter J.R."/>
        </authorList>
    </citation>
    <scope>NUCLEOTIDE SEQUENCE [LARGE SCALE GENOMIC DNA]</scope>
    <source>
        <strain evidence="8">ATCC BAA-887 / DSM 12427 / ZAS-2</strain>
    </source>
</reference>
<feature type="transmembrane region" description="Helical" evidence="6">
    <location>
        <begin position="53"/>
        <end position="74"/>
    </location>
</feature>
<keyword evidence="5 6" id="KW-0472">Membrane</keyword>
<dbReference type="OrthoDB" id="369108at2"/>
<dbReference type="GO" id="GO:0043190">
    <property type="term" value="C:ATP-binding cassette (ABC) transporter complex"/>
    <property type="evidence" value="ECO:0007669"/>
    <property type="project" value="TreeGrafter"/>
</dbReference>
<reference evidence="8" key="1">
    <citation type="submission" date="2009-12" db="EMBL/GenBank/DDBJ databases">
        <title>Complete sequence of Treponema primitia strain ZAS-2.</title>
        <authorList>
            <person name="Tetu S.G."/>
            <person name="Matson E."/>
            <person name="Ren Q."/>
            <person name="Seshadri R."/>
            <person name="Elbourne L."/>
            <person name="Hassan K.A."/>
            <person name="Durkin A."/>
            <person name="Radune D."/>
            <person name="Mohamoud Y."/>
            <person name="Shay R."/>
            <person name="Jin S."/>
            <person name="Zhang X."/>
            <person name="Lucey K."/>
            <person name="Ballor N.R."/>
            <person name="Ottesen E."/>
            <person name="Rosenthal R."/>
            <person name="Allen A."/>
            <person name="Leadbetter J.R."/>
            <person name="Paulsen I.T."/>
        </authorList>
    </citation>
    <scope>NUCLEOTIDE SEQUENCE [LARGE SCALE GENOMIC DNA]</scope>
    <source>
        <strain evidence="8">ATCC BAA-887 / DSM 12427 / ZAS-2</strain>
    </source>
</reference>
<proteinExistence type="predicted"/>
<dbReference type="RefSeq" id="WP_015708364.1">
    <property type="nucleotide sequence ID" value="NC_015578.1"/>
</dbReference>
<dbReference type="GO" id="GO:0015920">
    <property type="term" value="P:lipopolysaccharide transport"/>
    <property type="evidence" value="ECO:0007669"/>
    <property type="project" value="TreeGrafter"/>
</dbReference>
<sequence length="354" mass="40335">MILDRYLLRQFFPVFIVAITMFVMLLSLIDLFANLWRYLNYEVPLKEILRVCLYYLPKSCSYALPISLLFASAYTLGDLYARNELTSIFSSGIPFWRFALPLVAVGLLASAFAFFFEDRLVVPTFKVKNDMGRLLLHQQRTENNSDIVIKARNGELIYSVDYYDVNTNTLNGLNIIEQDEKGAFIALIRAPRANWTGEHWALSNALIYRWEDGLLRVRPLEGSDDFREQPDTFRRNAVAVEDLRVRDAGFLVQDLRAAGLPFIGALAEYYHRYSFSAVSLVVMVLSISMGGRFRKNILLMSLLASLVAAVVFYVTEMITMMMARLGYIPPIVGAWFPVLVFIIIGLLLLRGAKT</sequence>
<accession>F5YM23</accession>
<dbReference type="EMBL" id="CP001843">
    <property type="protein sequence ID" value="AEF85077.1"/>
    <property type="molecule type" value="Genomic_DNA"/>
</dbReference>
<keyword evidence="8" id="KW-1185">Reference proteome</keyword>
<feature type="transmembrane region" description="Helical" evidence="6">
    <location>
        <begin position="297"/>
        <end position="315"/>
    </location>
</feature>
<dbReference type="AlphaFoldDB" id="F5YM23"/>
<dbReference type="PANTHER" id="PTHR33529">
    <property type="entry name" value="SLR0882 PROTEIN-RELATED"/>
    <property type="match status" value="1"/>
</dbReference>
<evidence type="ECO:0000313" key="7">
    <source>
        <dbReference type="EMBL" id="AEF85077.1"/>
    </source>
</evidence>
<evidence type="ECO:0000313" key="8">
    <source>
        <dbReference type="Proteomes" id="UP000009223"/>
    </source>
</evidence>
<dbReference type="KEGG" id="tpi:TREPR_1764"/>
<evidence type="ECO:0000256" key="6">
    <source>
        <dbReference type="SAM" id="Phobius"/>
    </source>
</evidence>
<feature type="transmembrane region" description="Helical" evidence="6">
    <location>
        <begin position="95"/>
        <end position="116"/>
    </location>
</feature>
<dbReference type="InterPro" id="IPR005495">
    <property type="entry name" value="LptG/LptF_permease"/>
</dbReference>
<keyword evidence="2" id="KW-1003">Cell membrane</keyword>
<comment type="subcellular location">
    <subcellularLocation>
        <location evidence="1">Cell membrane</location>
        <topology evidence="1">Multi-pass membrane protein</topology>
    </subcellularLocation>
</comment>
<evidence type="ECO:0000256" key="5">
    <source>
        <dbReference type="ARBA" id="ARBA00023136"/>
    </source>
</evidence>
<evidence type="ECO:0000256" key="4">
    <source>
        <dbReference type="ARBA" id="ARBA00022989"/>
    </source>
</evidence>
<dbReference type="Proteomes" id="UP000009223">
    <property type="component" value="Chromosome"/>
</dbReference>
<dbReference type="PANTHER" id="PTHR33529:SF6">
    <property type="entry name" value="YJGP_YJGQ FAMILY PERMEASE"/>
    <property type="match status" value="1"/>
</dbReference>
<name>F5YM23_TREPZ</name>
<feature type="transmembrane region" description="Helical" evidence="6">
    <location>
        <begin position="270"/>
        <end position="290"/>
    </location>
</feature>
<keyword evidence="3 6" id="KW-0812">Transmembrane</keyword>
<dbReference type="eggNOG" id="COG0795">
    <property type="taxonomic scope" value="Bacteria"/>
</dbReference>
<gene>
    <name evidence="7" type="ordered locus">TREPR_1764</name>
</gene>
<dbReference type="Pfam" id="PF03739">
    <property type="entry name" value="LptF_LptG"/>
    <property type="match status" value="1"/>
</dbReference>
<evidence type="ECO:0000256" key="2">
    <source>
        <dbReference type="ARBA" id="ARBA00022475"/>
    </source>
</evidence>
<feature type="transmembrane region" description="Helical" evidence="6">
    <location>
        <begin position="12"/>
        <end position="33"/>
    </location>
</feature>